<comment type="caution">
    <text evidence="3">The sequence shown here is derived from an EMBL/GenBank/DDBJ whole genome shotgun (WGS) entry which is preliminary data.</text>
</comment>
<evidence type="ECO:0000313" key="4">
    <source>
        <dbReference type="Proteomes" id="UP000542776"/>
    </source>
</evidence>
<keyword evidence="4" id="KW-1185">Reference proteome</keyword>
<dbReference type="EMBL" id="JACIEK010000004">
    <property type="protein sequence ID" value="MBB3998289.1"/>
    <property type="molecule type" value="Genomic_DNA"/>
</dbReference>
<proteinExistence type="predicted"/>
<dbReference type="PANTHER" id="PTHR33490">
    <property type="entry name" value="BLR5614 PROTEIN-RELATED"/>
    <property type="match status" value="1"/>
</dbReference>
<name>A0A7W6ECF0_9HYPH</name>
<keyword evidence="3" id="KW-0645">Protease</keyword>
<keyword evidence="3" id="KW-0378">Hydrolase</keyword>
<feature type="domain" description="Transglutaminase-like" evidence="2">
    <location>
        <begin position="176"/>
        <end position="245"/>
    </location>
</feature>
<dbReference type="GO" id="GO:0008233">
    <property type="term" value="F:peptidase activity"/>
    <property type="evidence" value="ECO:0007669"/>
    <property type="project" value="UniProtKB-KW"/>
</dbReference>
<reference evidence="3 4" key="1">
    <citation type="submission" date="2020-08" db="EMBL/GenBank/DDBJ databases">
        <title>Genomic Encyclopedia of Type Strains, Phase IV (KMG-IV): sequencing the most valuable type-strain genomes for metagenomic binning, comparative biology and taxonomic classification.</title>
        <authorList>
            <person name="Goeker M."/>
        </authorList>
    </citation>
    <scope>NUCLEOTIDE SEQUENCE [LARGE SCALE GENOMIC DNA]</scope>
    <source>
        <strain evidence="3 4">DSM 102238</strain>
    </source>
</reference>
<protein>
    <submittedName>
        <fullName evidence="3">Transglutaminase-like putative cysteine protease</fullName>
    </submittedName>
</protein>
<dbReference type="AlphaFoldDB" id="A0A7W6ECF0"/>
<dbReference type="InterPro" id="IPR013589">
    <property type="entry name" value="Bac_transglu_N"/>
</dbReference>
<dbReference type="Pfam" id="PF08379">
    <property type="entry name" value="Bact_transglu_N"/>
    <property type="match status" value="1"/>
</dbReference>
<sequence>MTVFAVKHRTVFDYARPVGFGEHRILFRPRDSYDQRLLESTLTVEPTPREVRWFHDVFGNCVAVVSFGKRARQLVFESRIRIDHSPQSTPDFRIHKRAETYPFAYDGDDAADLGRLVERHYPDPQNEIGKWARRFVSAGPAGTDTGKLLMTLCFAIKESFNYSRRHEEGTQEPLVTLQSARGTCRDFALFMMEAVRSLGFAARFVTGYIYVPDRDGSEVLGGGSTHAWCQVYLPGAGWIEFDPTNGIVGNRDLIRVAVVRDPRQAVPLSGTYAGKAGDAKGMTVQVNVTTETSSQPGDTAPGADTPTPHRRTAGA</sequence>
<dbReference type="InterPro" id="IPR002931">
    <property type="entry name" value="Transglutaminase-like"/>
</dbReference>
<organism evidence="3 4">
    <name type="scientific">Aureimonas pseudogalii</name>
    <dbReference type="NCBI Taxonomy" id="1744844"/>
    <lineage>
        <taxon>Bacteria</taxon>
        <taxon>Pseudomonadati</taxon>
        <taxon>Pseudomonadota</taxon>
        <taxon>Alphaproteobacteria</taxon>
        <taxon>Hyphomicrobiales</taxon>
        <taxon>Aurantimonadaceae</taxon>
        <taxon>Aureimonas</taxon>
    </lineage>
</organism>
<feature type="region of interest" description="Disordered" evidence="1">
    <location>
        <begin position="290"/>
        <end position="315"/>
    </location>
</feature>
<evidence type="ECO:0000313" key="3">
    <source>
        <dbReference type="EMBL" id="MBB3998289.1"/>
    </source>
</evidence>
<dbReference type="SMART" id="SM00460">
    <property type="entry name" value="TGc"/>
    <property type="match status" value="1"/>
</dbReference>
<gene>
    <name evidence="3" type="ORF">GGR04_002128</name>
</gene>
<dbReference type="RefSeq" id="WP_183199821.1">
    <property type="nucleotide sequence ID" value="NZ_JACIEK010000004.1"/>
</dbReference>
<dbReference type="Gene3D" id="3.10.620.30">
    <property type="match status" value="1"/>
</dbReference>
<dbReference type="GO" id="GO:0006508">
    <property type="term" value="P:proteolysis"/>
    <property type="evidence" value="ECO:0007669"/>
    <property type="project" value="UniProtKB-KW"/>
</dbReference>
<dbReference type="Proteomes" id="UP000542776">
    <property type="component" value="Unassembled WGS sequence"/>
</dbReference>
<evidence type="ECO:0000259" key="2">
    <source>
        <dbReference type="SMART" id="SM00460"/>
    </source>
</evidence>
<dbReference type="InterPro" id="IPR038765">
    <property type="entry name" value="Papain-like_cys_pep_sf"/>
</dbReference>
<evidence type="ECO:0000256" key="1">
    <source>
        <dbReference type="SAM" id="MobiDB-lite"/>
    </source>
</evidence>
<dbReference type="PANTHER" id="PTHR33490:SF1">
    <property type="entry name" value="SLL1233 PROTEIN"/>
    <property type="match status" value="1"/>
</dbReference>
<accession>A0A7W6ECF0</accession>
<dbReference type="Pfam" id="PF01841">
    <property type="entry name" value="Transglut_core"/>
    <property type="match status" value="1"/>
</dbReference>
<dbReference type="SUPFAM" id="SSF54001">
    <property type="entry name" value="Cysteine proteinases"/>
    <property type="match status" value="1"/>
</dbReference>